<dbReference type="Proteomes" id="UP001642409">
    <property type="component" value="Unassembled WGS sequence"/>
</dbReference>
<comment type="caution">
    <text evidence="2">The sequence shown here is derived from an EMBL/GenBank/DDBJ whole genome shotgun (WGS) entry which is preliminary data.</text>
</comment>
<evidence type="ECO:0000313" key="2">
    <source>
        <dbReference type="EMBL" id="CAI9965278.1"/>
    </source>
</evidence>
<dbReference type="EMBL" id="CAXDID020000030">
    <property type="protein sequence ID" value="CAL5993363.1"/>
    <property type="molecule type" value="Genomic_DNA"/>
</dbReference>
<protein>
    <recommendedName>
        <fullName evidence="6">SNF7 family protein</fullName>
    </recommendedName>
</protein>
<dbReference type="Pfam" id="PF03357">
    <property type="entry name" value="Snf7"/>
    <property type="match status" value="1"/>
</dbReference>
<dbReference type="AlphaFoldDB" id="A0AA86VFI6"/>
<reference evidence="3 5" key="2">
    <citation type="submission" date="2024-07" db="EMBL/GenBank/DDBJ databases">
        <authorList>
            <person name="Akdeniz Z."/>
        </authorList>
    </citation>
    <scope>NUCLEOTIDE SEQUENCE [LARGE SCALE GENOMIC DNA]</scope>
</reference>
<name>A0AA86VFI6_9EUKA</name>
<evidence type="ECO:0000313" key="1">
    <source>
        <dbReference type="EMBL" id="CAI9941894.1"/>
    </source>
</evidence>
<evidence type="ECO:0000313" key="4">
    <source>
        <dbReference type="EMBL" id="CAL5993363.1"/>
    </source>
</evidence>
<gene>
    <name evidence="3" type="ORF">HINF_LOCUS12215</name>
    <name evidence="4" type="ORF">HINF_LOCUS13027</name>
    <name evidence="1" type="ORF">HINF_LOCUS29539</name>
    <name evidence="2" type="ORF">HINF_LOCUS52923</name>
</gene>
<accession>A0AA86VFI6</accession>
<reference evidence="2" key="1">
    <citation type="submission" date="2023-06" db="EMBL/GenBank/DDBJ databases">
        <authorList>
            <person name="Kurt Z."/>
        </authorList>
    </citation>
    <scope>NUCLEOTIDE SEQUENCE</scope>
</reference>
<evidence type="ECO:0000313" key="5">
    <source>
        <dbReference type="Proteomes" id="UP001642409"/>
    </source>
</evidence>
<keyword evidence="5" id="KW-1185">Reference proteome</keyword>
<evidence type="ECO:0008006" key="6">
    <source>
        <dbReference type="Google" id="ProtNLM"/>
    </source>
</evidence>
<dbReference type="EMBL" id="CATOUU010000985">
    <property type="protein sequence ID" value="CAI9965278.1"/>
    <property type="molecule type" value="Genomic_DNA"/>
</dbReference>
<dbReference type="EMBL" id="CATOUU010000697">
    <property type="protein sequence ID" value="CAI9941894.1"/>
    <property type="molecule type" value="Genomic_DNA"/>
</dbReference>
<dbReference type="PANTHER" id="PTHR10476">
    <property type="entry name" value="CHARGED MULTIVESICULAR BODY PROTEIN"/>
    <property type="match status" value="1"/>
</dbReference>
<dbReference type="InterPro" id="IPR005024">
    <property type="entry name" value="Snf7_fam"/>
</dbReference>
<sequence length="208" mass="23703">MGAEMAQPPVQNPEQLQDEFKKTIQQTQNSLRKQIGAIEMEEMMLKMEVKKYAKQNDMDIVKIYGRGLATSKREKTKLTAQIAHLSTLETNLRQTLAQNKINKVYASIGQLFQVTNEQLQDPTYKAAIRSFAMQNEKLTMQMGMQDEMLDDIFNDDEIEQAADEEVSKVIQEITGQKLGNLQINNPSTAEKAIEDDTIKKAQERLAMM</sequence>
<organism evidence="2">
    <name type="scientific">Hexamita inflata</name>
    <dbReference type="NCBI Taxonomy" id="28002"/>
    <lineage>
        <taxon>Eukaryota</taxon>
        <taxon>Metamonada</taxon>
        <taxon>Diplomonadida</taxon>
        <taxon>Hexamitidae</taxon>
        <taxon>Hexamitinae</taxon>
        <taxon>Hexamita</taxon>
    </lineage>
</organism>
<dbReference type="GO" id="GO:0007034">
    <property type="term" value="P:vacuolar transport"/>
    <property type="evidence" value="ECO:0007669"/>
    <property type="project" value="InterPro"/>
</dbReference>
<evidence type="ECO:0000313" key="3">
    <source>
        <dbReference type="EMBL" id="CAL5991674.1"/>
    </source>
</evidence>
<dbReference type="Gene3D" id="6.10.140.1230">
    <property type="match status" value="1"/>
</dbReference>
<proteinExistence type="predicted"/>
<dbReference type="EMBL" id="CAXDID020000027">
    <property type="protein sequence ID" value="CAL5991674.1"/>
    <property type="molecule type" value="Genomic_DNA"/>
</dbReference>